<dbReference type="EMBL" id="JARKIB010000127">
    <property type="protein sequence ID" value="KAJ7735353.1"/>
    <property type="molecule type" value="Genomic_DNA"/>
</dbReference>
<evidence type="ECO:0000256" key="2">
    <source>
        <dbReference type="ARBA" id="ARBA00034617"/>
    </source>
</evidence>
<dbReference type="GO" id="GO:0005694">
    <property type="term" value="C:chromosome"/>
    <property type="evidence" value="ECO:0007669"/>
    <property type="project" value="TreeGrafter"/>
</dbReference>
<accession>A0AAD7I565</accession>
<dbReference type="Pfam" id="PF00271">
    <property type="entry name" value="Helicase_C"/>
    <property type="match status" value="1"/>
</dbReference>
<comment type="similarity">
    <text evidence="1">Belongs to the helicase family. RecQ subfamily.</text>
</comment>
<evidence type="ECO:0000256" key="3">
    <source>
        <dbReference type="ARBA" id="ARBA00034808"/>
    </source>
</evidence>
<comment type="catalytic activity">
    <reaction evidence="2">
        <text>Couples ATP hydrolysis with the unwinding of duplex DNA by translocating in the 3'-5' direction.</text>
        <dbReference type="EC" id="5.6.2.4"/>
    </reaction>
</comment>
<name>A0AAD7I565_9AGAR</name>
<keyword evidence="5" id="KW-0378">Hydrolase</keyword>
<dbReference type="AlphaFoldDB" id="A0AAD7I565"/>
<dbReference type="Proteomes" id="UP001215598">
    <property type="component" value="Unassembled WGS sequence"/>
</dbReference>
<keyword evidence="6" id="KW-1185">Reference proteome</keyword>
<evidence type="ECO:0000256" key="1">
    <source>
        <dbReference type="ARBA" id="ARBA00005446"/>
    </source>
</evidence>
<organism evidence="5 6">
    <name type="scientific">Mycena metata</name>
    <dbReference type="NCBI Taxonomy" id="1033252"/>
    <lineage>
        <taxon>Eukaryota</taxon>
        <taxon>Fungi</taxon>
        <taxon>Dikarya</taxon>
        <taxon>Basidiomycota</taxon>
        <taxon>Agaricomycotina</taxon>
        <taxon>Agaricomycetes</taxon>
        <taxon>Agaricomycetidae</taxon>
        <taxon>Agaricales</taxon>
        <taxon>Marasmiineae</taxon>
        <taxon>Mycenaceae</taxon>
        <taxon>Mycena</taxon>
    </lineage>
</organism>
<reference evidence="5" key="1">
    <citation type="submission" date="2023-03" db="EMBL/GenBank/DDBJ databases">
        <title>Massive genome expansion in bonnet fungi (Mycena s.s.) driven by repeated elements and novel gene families across ecological guilds.</title>
        <authorList>
            <consortium name="Lawrence Berkeley National Laboratory"/>
            <person name="Harder C.B."/>
            <person name="Miyauchi S."/>
            <person name="Viragh M."/>
            <person name="Kuo A."/>
            <person name="Thoen E."/>
            <person name="Andreopoulos B."/>
            <person name="Lu D."/>
            <person name="Skrede I."/>
            <person name="Drula E."/>
            <person name="Henrissat B."/>
            <person name="Morin E."/>
            <person name="Kohler A."/>
            <person name="Barry K."/>
            <person name="LaButti K."/>
            <person name="Morin E."/>
            <person name="Salamov A."/>
            <person name="Lipzen A."/>
            <person name="Mereny Z."/>
            <person name="Hegedus B."/>
            <person name="Baldrian P."/>
            <person name="Stursova M."/>
            <person name="Weitz H."/>
            <person name="Taylor A."/>
            <person name="Grigoriev I.V."/>
            <person name="Nagy L.G."/>
            <person name="Martin F."/>
            <person name="Kauserud H."/>
        </authorList>
    </citation>
    <scope>NUCLEOTIDE SEQUENCE</scope>
    <source>
        <strain evidence="5">CBHHK182m</strain>
    </source>
</reference>
<dbReference type="InterPro" id="IPR027417">
    <property type="entry name" value="P-loop_NTPase"/>
</dbReference>
<dbReference type="GO" id="GO:0016787">
    <property type="term" value="F:hydrolase activity"/>
    <property type="evidence" value="ECO:0007669"/>
    <property type="project" value="UniProtKB-KW"/>
</dbReference>
<dbReference type="GO" id="GO:0043138">
    <property type="term" value="F:3'-5' DNA helicase activity"/>
    <property type="evidence" value="ECO:0007669"/>
    <property type="project" value="UniProtKB-EC"/>
</dbReference>
<evidence type="ECO:0000313" key="6">
    <source>
        <dbReference type="Proteomes" id="UP001215598"/>
    </source>
</evidence>
<dbReference type="SMART" id="SM00490">
    <property type="entry name" value="HELICc"/>
    <property type="match status" value="1"/>
</dbReference>
<evidence type="ECO:0000259" key="4">
    <source>
        <dbReference type="PROSITE" id="PS51194"/>
    </source>
</evidence>
<gene>
    <name evidence="5" type="ORF">B0H16DRAFT_1426092</name>
</gene>
<dbReference type="PANTHER" id="PTHR13710:SF154">
    <property type="entry name" value="RECQ HELICASE, PUTATIVE (AFU_ORTHOLOGUE AFUA_6G14720)-RELATED"/>
    <property type="match status" value="1"/>
</dbReference>
<dbReference type="SUPFAM" id="SSF52540">
    <property type="entry name" value="P-loop containing nucleoside triphosphate hydrolases"/>
    <property type="match status" value="1"/>
</dbReference>
<evidence type="ECO:0000313" key="5">
    <source>
        <dbReference type="EMBL" id="KAJ7735353.1"/>
    </source>
</evidence>
<dbReference type="PANTHER" id="PTHR13710">
    <property type="entry name" value="DNA HELICASE RECQ FAMILY MEMBER"/>
    <property type="match status" value="1"/>
</dbReference>
<dbReference type="InterPro" id="IPR001650">
    <property type="entry name" value="Helicase_C-like"/>
</dbReference>
<sequence>MSTFVLCQQGQGYSATVPTVFDSGTGSGKTLCQILPNLMHPITTSMTISPLKRLQILQCNAISINEDTPNDPELWKRIETGQFQHLIVQPEQLRPFNGHLTRLARLLNTSRFAKLISRVHIDEVHFHSIAGLPRYGLPPFRPAWGALNELRLCLPKGTPVQALSGTLPPHIKAAVIEHLNFNPSTFLSLKLSTNRPNTIYATHRIVGSLSDFRNLDFLISVPYTPPLKVAVYHDDTQQCGNAAIYLDKRLPPHLQNTGIVRHYHGSMSKEYLMRVWDDFSDPNGVCQILNTTEGASTGLHVPNIDAVVDYGAPQFKLTGLQRGGRCGRRGQKSVYLVMAEPWVYTASLEAVDPDSIDPDRPISGRLLKNAKKPARTGLAIVSYIRSKVCLGEMIRRYLADNLENGKASNFFERKILT</sequence>
<proteinExistence type="inferred from homology"/>
<comment type="caution">
    <text evidence="5">The sequence shown here is derived from an EMBL/GenBank/DDBJ whole genome shotgun (WGS) entry which is preliminary data.</text>
</comment>
<dbReference type="PROSITE" id="PS51194">
    <property type="entry name" value="HELICASE_CTER"/>
    <property type="match status" value="1"/>
</dbReference>
<feature type="domain" description="Helicase C-terminal" evidence="4">
    <location>
        <begin position="214"/>
        <end position="389"/>
    </location>
</feature>
<dbReference type="GO" id="GO:0009378">
    <property type="term" value="F:four-way junction helicase activity"/>
    <property type="evidence" value="ECO:0007669"/>
    <property type="project" value="TreeGrafter"/>
</dbReference>
<protein>
    <recommendedName>
        <fullName evidence="3">DNA 3'-5' helicase</fullName>
        <ecNumber evidence="3">5.6.2.4</ecNumber>
    </recommendedName>
</protein>
<dbReference type="EC" id="5.6.2.4" evidence="3"/>
<dbReference type="Gene3D" id="3.40.50.300">
    <property type="entry name" value="P-loop containing nucleotide triphosphate hydrolases"/>
    <property type="match status" value="2"/>
</dbReference>
<dbReference type="GO" id="GO:0000724">
    <property type="term" value="P:double-strand break repair via homologous recombination"/>
    <property type="evidence" value="ECO:0007669"/>
    <property type="project" value="TreeGrafter"/>
</dbReference>
<dbReference type="GO" id="GO:0005737">
    <property type="term" value="C:cytoplasm"/>
    <property type="evidence" value="ECO:0007669"/>
    <property type="project" value="TreeGrafter"/>
</dbReference>